<dbReference type="EMBL" id="FMAQ01000022">
    <property type="protein sequence ID" value="SCC34364.1"/>
    <property type="molecule type" value="Genomic_DNA"/>
</dbReference>
<reference evidence="3" key="1">
    <citation type="submission" date="2016-08" db="EMBL/GenBank/DDBJ databases">
        <authorList>
            <person name="Varghese N."/>
            <person name="Submissions Spin"/>
        </authorList>
    </citation>
    <scope>NUCLEOTIDE SEQUENCE [LARGE SCALE GENOMIC DNA]</scope>
    <source>
        <strain evidence="3">R-53248</strain>
    </source>
</reference>
<evidence type="ECO:0000313" key="3">
    <source>
        <dbReference type="Proteomes" id="UP000199670"/>
    </source>
</evidence>
<dbReference type="AlphaFoldDB" id="A0A1C4DSH3"/>
<evidence type="ECO:0000313" key="2">
    <source>
        <dbReference type="EMBL" id="SCC34364.1"/>
    </source>
</evidence>
<sequence>MSSKDPTKTSPEKTSMTASISLREMTSLMKIRTVSDLDYGEIEKDFGRRFGRPDARCQMP</sequence>
<evidence type="ECO:0000256" key="1">
    <source>
        <dbReference type="SAM" id="MobiDB-lite"/>
    </source>
</evidence>
<organism evidence="2 3">
    <name type="scientific">Gilliamella bombicola</name>
    <dbReference type="NCBI Taxonomy" id="1798182"/>
    <lineage>
        <taxon>Bacteria</taxon>
        <taxon>Pseudomonadati</taxon>
        <taxon>Pseudomonadota</taxon>
        <taxon>Gammaproteobacteria</taxon>
        <taxon>Orbales</taxon>
        <taxon>Orbaceae</taxon>
        <taxon>Gilliamella</taxon>
    </lineage>
</organism>
<proteinExistence type="predicted"/>
<name>A0A1C4DSH3_9GAMM</name>
<keyword evidence="3" id="KW-1185">Reference proteome</keyword>
<feature type="compositionally biased region" description="Basic and acidic residues" evidence="1">
    <location>
        <begin position="1"/>
        <end position="11"/>
    </location>
</feature>
<accession>A0A1C4DSH3</accession>
<protein>
    <submittedName>
        <fullName evidence="2">Uncharacterized protein</fullName>
    </submittedName>
</protein>
<dbReference type="Proteomes" id="UP000199670">
    <property type="component" value="Unassembled WGS sequence"/>
</dbReference>
<gene>
    <name evidence="2" type="ORF">GA0061081_12221</name>
</gene>
<feature type="region of interest" description="Disordered" evidence="1">
    <location>
        <begin position="1"/>
        <end position="21"/>
    </location>
</feature>